<evidence type="ECO:0000256" key="12">
    <source>
        <dbReference type="HAMAP-Rule" id="MF_00974"/>
    </source>
</evidence>
<comment type="domain">
    <text evidence="12">Contains an N-terminal zinc-binding domain, a central core domain that contains the primase activity, and a C-terminal DnaB-binding domain.</text>
</comment>
<comment type="function">
    <text evidence="12 13">RNA polymerase that catalyzes the synthesis of short RNA molecules used as primers for DNA polymerase during DNA replication.</text>
</comment>
<evidence type="ECO:0000256" key="7">
    <source>
        <dbReference type="ARBA" id="ARBA00022771"/>
    </source>
</evidence>
<evidence type="ECO:0000256" key="14">
    <source>
        <dbReference type="PIRSR" id="PIRSR002811-1"/>
    </source>
</evidence>
<gene>
    <name evidence="12" type="primary">dnaG</name>
    <name evidence="16" type="ORF">COV62_01390</name>
</gene>
<dbReference type="Pfam" id="PF08275">
    <property type="entry name" value="DNAG_N"/>
    <property type="match status" value="1"/>
</dbReference>
<dbReference type="HAMAP" id="MF_00974">
    <property type="entry name" value="DNA_primase_DnaG"/>
    <property type="match status" value="1"/>
</dbReference>
<evidence type="ECO:0000256" key="8">
    <source>
        <dbReference type="ARBA" id="ARBA00022833"/>
    </source>
</evidence>
<dbReference type="InterPro" id="IPR050219">
    <property type="entry name" value="DnaG_primase"/>
</dbReference>
<dbReference type="EC" id="2.7.7.101" evidence="12"/>
<dbReference type="Gene3D" id="3.40.1360.10">
    <property type="match status" value="1"/>
</dbReference>
<evidence type="ECO:0000256" key="5">
    <source>
        <dbReference type="ARBA" id="ARBA00022705"/>
    </source>
</evidence>
<evidence type="ECO:0000256" key="11">
    <source>
        <dbReference type="ARBA" id="ARBA00023163"/>
    </source>
</evidence>
<evidence type="ECO:0000256" key="10">
    <source>
        <dbReference type="ARBA" id="ARBA00023125"/>
    </source>
</evidence>
<comment type="similarity">
    <text evidence="12 13">Belongs to the DnaG primase family.</text>
</comment>
<evidence type="ECO:0000256" key="2">
    <source>
        <dbReference type="ARBA" id="ARBA00022515"/>
    </source>
</evidence>
<name>A0A2H0N0M6_9BACT</name>
<keyword evidence="4 12" id="KW-0548">Nucleotidyltransferase</keyword>
<comment type="caution">
    <text evidence="16">The sequence shown here is derived from an EMBL/GenBank/DDBJ whole genome shotgun (WGS) entry which is preliminary data.</text>
</comment>
<keyword evidence="7 12" id="KW-0863">Zinc-finger</keyword>
<dbReference type="InterPro" id="IPR036977">
    <property type="entry name" value="DNA_primase_Znf_CHC2"/>
</dbReference>
<dbReference type="GO" id="GO:1990077">
    <property type="term" value="C:primosome complex"/>
    <property type="evidence" value="ECO:0007669"/>
    <property type="project" value="UniProtKB-KW"/>
</dbReference>
<dbReference type="InterPro" id="IPR002694">
    <property type="entry name" value="Znf_CHC2"/>
</dbReference>
<evidence type="ECO:0000256" key="4">
    <source>
        <dbReference type="ARBA" id="ARBA00022695"/>
    </source>
</evidence>
<proteinExistence type="inferred from homology"/>
<dbReference type="PANTHER" id="PTHR30313">
    <property type="entry name" value="DNA PRIMASE"/>
    <property type="match status" value="1"/>
</dbReference>
<comment type="cofactor">
    <cofactor evidence="12 13 14">
        <name>Zn(2+)</name>
        <dbReference type="ChEBI" id="CHEBI:29105"/>
    </cofactor>
    <text evidence="12 13 14">Binds 1 zinc ion per monomer.</text>
</comment>
<dbReference type="GO" id="GO:0005737">
    <property type="term" value="C:cytoplasm"/>
    <property type="evidence" value="ECO:0007669"/>
    <property type="project" value="TreeGrafter"/>
</dbReference>
<dbReference type="Gene3D" id="3.90.580.10">
    <property type="entry name" value="Zinc finger, CHC2-type domain"/>
    <property type="match status" value="1"/>
</dbReference>
<keyword evidence="11 12" id="KW-0804">Transcription</keyword>
<evidence type="ECO:0000313" key="17">
    <source>
        <dbReference type="Proteomes" id="UP000231139"/>
    </source>
</evidence>
<keyword evidence="6 12" id="KW-0479">Metal-binding</keyword>
<dbReference type="InterPro" id="IPR019475">
    <property type="entry name" value="DNA_primase_DnaB-bd"/>
</dbReference>
<evidence type="ECO:0000313" key="16">
    <source>
        <dbReference type="EMBL" id="PIR02467.1"/>
    </source>
</evidence>
<dbReference type="CDD" id="cd03364">
    <property type="entry name" value="TOPRIM_DnaG_primases"/>
    <property type="match status" value="1"/>
</dbReference>
<keyword evidence="1 12" id="KW-0240">DNA-directed RNA polymerase</keyword>
<evidence type="ECO:0000256" key="1">
    <source>
        <dbReference type="ARBA" id="ARBA00022478"/>
    </source>
</evidence>
<evidence type="ECO:0000256" key="6">
    <source>
        <dbReference type="ARBA" id="ARBA00022723"/>
    </source>
</evidence>
<keyword evidence="5 12" id="KW-0235">DNA replication</keyword>
<dbReference type="GO" id="GO:0008270">
    <property type="term" value="F:zinc ion binding"/>
    <property type="evidence" value="ECO:0007669"/>
    <property type="project" value="UniProtKB-UniRule"/>
</dbReference>
<feature type="domain" description="Toprim" evidence="15">
    <location>
        <begin position="274"/>
        <end position="355"/>
    </location>
</feature>
<keyword evidence="10 12" id="KW-0238">DNA-binding</keyword>
<dbReference type="SMART" id="SM00493">
    <property type="entry name" value="TOPRIM"/>
    <property type="match status" value="1"/>
</dbReference>
<dbReference type="GO" id="GO:0003677">
    <property type="term" value="F:DNA binding"/>
    <property type="evidence" value="ECO:0007669"/>
    <property type="project" value="UniProtKB-KW"/>
</dbReference>
<dbReference type="PIRSF" id="PIRSF002811">
    <property type="entry name" value="DnaG"/>
    <property type="match status" value="1"/>
</dbReference>
<dbReference type="SUPFAM" id="SSF57783">
    <property type="entry name" value="Zinc beta-ribbon"/>
    <property type="match status" value="1"/>
</dbReference>
<keyword evidence="3 12" id="KW-0808">Transferase</keyword>
<keyword evidence="2 12" id="KW-0639">Primosome</keyword>
<comment type="catalytic activity">
    <reaction evidence="12">
        <text>ssDNA + n NTP = ssDNA/pppN(pN)n-1 hybrid + (n-1) diphosphate.</text>
        <dbReference type="EC" id="2.7.7.101"/>
    </reaction>
</comment>
<sequence length="608" mass="69709">MTSPIEEIKNRLDIVEVIGSYIKLQKAGANYRALCPFHTEKTPSFFVSPSRQIWHCFGCSAGGDIFKFVMQVEGVEFGDALRILAQKAGVELKPKSSAWQKLKTERQKLYDISELASSFFQTQLEKSKKGQEVKKYLQKRGLSQESILKWRIGYAPDIWQGVSDFLVGRGYQREEVVKAGLAIKKEENSKFQIPDSRFQFYDRFRGRIIFPIFDLNSQVIGFGGRIFSVNQRTNQRESASTEAKYINTPNTLLYDKSKILYGLDKAKLEIRKKDACILVEGYMDCIMSHQAEVENVVAVSGTALTFWQLNLLKRYSQNLILSFDMDVAGSEATKRGIGLAQKEGFNIKVVKMPKDDDPADIILKGKEEEWQKIVDRAKPILEFYFNLAFLEKDPKNISDKKEIANTLLPVIKRIPNKIEQAYWLGELSQKLKVKEEDLETELKKVKEEGEFLNAPSPPKESPVLAKKTRKELLAEKILIFVLIDSKKIDLLNKKVIENFSSPVKEVLLKIKDNPKISQQALQKELRDSPKVPDFLNYIFLKSDLEKEEEKEEDIAIEFEVCLDQTEKIQLKESLNKLSSQIKEFENKGDSGKVKKLIQEFNNLSKKLS</sequence>
<dbReference type="InterPro" id="IPR013264">
    <property type="entry name" value="DNAG_N"/>
</dbReference>
<dbReference type="Pfam" id="PF13155">
    <property type="entry name" value="Toprim_2"/>
    <property type="match status" value="1"/>
</dbReference>
<dbReference type="InterPro" id="IPR006171">
    <property type="entry name" value="TOPRIM_dom"/>
</dbReference>
<dbReference type="FunFam" id="3.90.580.10:FF:000001">
    <property type="entry name" value="DNA primase"/>
    <property type="match status" value="1"/>
</dbReference>
<dbReference type="Gene3D" id="3.90.980.10">
    <property type="entry name" value="DNA primase, catalytic core, N-terminal domain"/>
    <property type="match status" value="1"/>
</dbReference>
<dbReference type="GO" id="GO:0003899">
    <property type="term" value="F:DNA-directed RNA polymerase activity"/>
    <property type="evidence" value="ECO:0007669"/>
    <property type="project" value="UniProtKB-UniRule"/>
</dbReference>
<dbReference type="InterPro" id="IPR037068">
    <property type="entry name" value="DNA_primase_core_N_sf"/>
</dbReference>
<dbReference type="GO" id="GO:0000428">
    <property type="term" value="C:DNA-directed RNA polymerase complex"/>
    <property type="evidence" value="ECO:0007669"/>
    <property type="project" value="UniProtKB-KW"/>
</dbReference>
<dbReference type="InterPro" id="IPR034151">
    <property type="entry name" value="TOPRIM_DnaG_bac"/>
</dbReference>
<dbReference type="GO" id="GO:0006269">
    <property type="term" value="P:DNA replication, synthesis of primer"/>
    <property type="evidence" value="ECO:0007669"/>
    <property type="project" value="UniProtKB-UniRule"/>
</dbReference>
<dbReference type="InterPro" id="IPR030846">
    <property type="entry name" value="DnaG_bac"/>
</dbReference>
<dbReference type="Pfam" id="PF01807">
    <property type="entry name" value="Zn_ribbon_DnaG"/>
    <property type="match status" value="1"/>
</dbReference>
<evidence type="ECO:0000256" key="13">
    <source>
        <dbReference type="PIRNR" id="PIRNR002811"/>
    </source>
</evidence>
<dbReference type="NCBIfam" id="TIGR01391">
    <property type="entry name" value="dnaG"/>
    <property type="match status" value="1"/>
</dbReference>
<dbReference type="AlphaFoldDB" id="A0A2H0N0M6"/>
<dbReference type="PANTHER" id="PTHR30313:SF2">
    <property type="entry name" value="DNA PRIMASE"/>
    <property type="match status" value="1"/>
</dbReference>
<dbReference type="Proteomes" id="UP000231139">
    <property type="component" value="Unassembled WGS sequence"/>
</dbReference>
<evidence type="ECO:0000256" key="3">
    <source>
        <dbReference type="ARBA" id="ARBA00022679"/>
    </source>
</evidence>
<dbReference type="SMART" id="SM00400">
    <property type="entry name" value="ZnF_CHCC"/>
    <property type="match status" value="1"/>
</dbReference>
<dbReference type="SUPFAM" id="SSF56731">
    <property type="entry name" value="DNA primase core"/>
    <property type="match status" value="1"/>
</dbReference>
<keyword evidence="9" id="KW-0460">Magnesium</keyword>
<keyword evidence="8 12" id="KW-0862">Zinc</keyword>
<evidence type="ECO:0000259" key="15">
    <source>
        <dbReference type="PROSITE" id="PS50880"/>
    </source>
</evidence>
<dbReference type="EMBL" id="PCWK01000035">
    <property type="protein sequence ID" value="PIR02467.1"/>
    <property type="molecule type" value="Genomic_DNA"/>
</dbReference>
<reference evidence="16 17" key="1">
    <citation type="submission" date="2017-09" db="EMBL/GenBank/DDBJ databases">
        <title>Depth-based differentiation of microbial function through sediment-hosted aquifers and enrichment of novel symbionts in the deep terrestrial subsurface.</title>
        <authorList>
            <person name="Probst A.J."/>
            <person name="Ladd B."/>
            <person name="Jarett J.K."/>
            <person name="Geller-Mcgrath D.E."/>
            <person name="Sieber C.M."/>
            <person name="Emerson J.B."/>
            <person name="Anantharaman K."/>
            <person name="Thomas B.C."/>
            <person name="Malmstrom R."/>
            <person name="Stieglmeier M."/>
            <person name="Klingl A."/>
            <person name="Woyke T."/>
            <person name="Ryan C.M."/>
            <person name="Banfield J.F."/>
        </authorList>
    </citation>
    <scope>NUCLEOTIDE SEQUENCE [LARGE SCALE GENOMIC DNA]</scope>
    <source>
        <strain evidence="16">CG11_big_fil_rev_8_21_14_0_20_35_11</strain>
    </source>
</reference>
<protein>
    <recommendedName>
        <fullName evidence="12 13">DNA primase</fullName>
        <ecNumber evidence="12">2.7.7.101</ecNumber>
    </recommendedName>
</protein>
<accession>A0A2H0N0M6</accession>
<feature type="zinc finger region" description="CHC2-type" evidence="12 14">
    <location>
        <begin position="35"/>
        <end position="59"/>
    </location>
</feature>
<evidence type="ECO:0000256" key="9">
    <source>
        <dbReference type="ARBA" id="ARBA00022842"/>
    </source>
</evidence>
<organism evidence="16 17">
    <name type="scientific">Candidatus Nealsonbacteria bacterium CG11_big_fil_rev_8_21_14_0_20_35_11</name>
    <dbReference type="NCBI Taxonomy" id="1974713"/>
    <lineage>
        <taxon>Bacteria</taxon>
        <taxon>Candidatus Nealsoniibacteriota</taxon>
    </lineage>
</organism>
<comment type="subunit">
    <text evidence="12">Monomer. Interacts with DnaB.</text>
</comment>
<dbReference type="InterPro" id="IPR006295">
    <property type="entry name" value="DNA_primase_DnaG"/>
</dbReference>
<dbReference type="PROSITE" id="PS50880">
    <property type="entry name" value="TOPRIM"/>
    <property type="match status" value="1"/>
</dbReference>
<dbReference type="Pfam" id="PF10410">
    <property type="entry name" value="DnaB_bind"/>
    <property type="match status" value="1"/>
</dbReference>